<protein>
    <submittedName>
        <fullName evidence="1">Uncharacterized protein</fullName>
    </submittedName>
</protein>
<proteinExistence type="predicted"/>
<dbReference type="EMBL" id="FMXP01000020">
    <property type="protein sequence ID" value="SDB30304.1"/>
    <property type="molecule type" value="Genomic_DNA"/>
</dbReference>
<reference evidence="1 2" key="1">
    <citation type="submission" date="2016-10" db="EMBL/GenBank/DDBJ databases">
        <authorList>
            <person name="de Groot N.N."/>
        </authorList>
    </citation>
    <scope>NUCLEOTIDE SEQUENCE [LARGE SCALE GENOMIC DNA]</scope>
    <source>
        <strain evidence="1 2">A-4</strain>
    </source>
</reference>
<gene>
    <name evidence="1" type="ORF">SAMN02910293_01507</name>
</gene>
<dbReference type="Proteomes" id="UP000182508">
    <property type="component" value="Unassembled WGS sequence"/>
</dbReference>
<accession>A0A1G6CBU7</accession>
<dbReference type="STRING" id="439219.SAMN02910293_01507"/>
<dbReference type="SUPFAM" id="SSF51658">
    <property type="entry name" value="Xylose isomerase-like"/>
    <property type="match status" value="1"/>
</dbReference>
<dbReference type="eggNOG" id="COG1082">
    <property type="taxonomic scope" value="Bacteria"/>
</dbReference>
<dbReference type="Gene3D" id="3.20.20.150">
    <property type="entry name" value="Divalent-metal-dependent TIM barrel enzymes"/>
    <property type="match status" value="1"/>
</dbReference>
<dbReference type="RefSeq" id="WP_074486228.1">
    <property type="nucleotide sequence ID" value="NZ_FMXP01000020.1"/>
</dbReference>
<evidence type="ECO:0000313" key="2">
    <source>
        <dbReference type="Proteomes" id="UP000182508"/>
    </source>
</evidence>
<dbReference type="InterPro" id="IPR036237">
    <property type="entry name" value="Xyl_isomerase-like_sf"/>
</dbReference>
<keyword evidence="2" id="KW-1185">Reference proteome</keyword>
<sequence>MTFQIRLGLKGSTSDTQIESRLIHKPEIFEFYTSEVDFSQEGLDHLAKAIDKVKSAGVSDIIIHHPMKYKGKFMELVAHPSNNAELVDFINDSTKSLLDIAEEKDCKVLVHGSYEMREDDLMAPFNSLEEAQAYLFSRMDAFWELGKDRIMFENGITPLFSFGDPDFDQELVRRGYPLAYDVSHAFISLSGNNAALQKSLALLKNQTVHYHLVDSMGKTHDSLTLGQGKIDWKAALPFFNEKASSIYEIVLKDQENPQEQLDSHDYLMKVSKKTLD</sequence>
<dbReference type="AlphaFoldDB" id="A0A1G6CBU7"/>
<name>A0A1G6CBU7_9STRE</name>
<organism evidence="1 2">
    <name type="scientific">Streptococcus henryi</name>
    <dbReference type="NCBI Taxonomy" id="439219"/>
    <lineage>
        <taxon>Bacteria</taxon>
        <taxon>Bacillati</taxon>
        <taxon>Bacillota</taxon>
        <taxon>Bacilli</taxon>
        <taxon>Lactobacillales</taxon>
        <taxon>Streptococcaceae</taxon>
        <taxon>Streptococcus</taxon>
    </lineage>
</organism>
<evidence type="ECO:0000313" key="1">
    <source>
        <dbReference type="EMBL" id="SDB30304.1"/>
    </source>
</evidence>